<dbReference type="AlphaFoldDB" id="A0A976SLH9"/>
<organism evidence="2 3">
    <name type="scientific">Theileria orientalis</name>
    <dbReference type="NCBI Taxonomy" id="68886"/>
    <lineage>
        <taxon>Eukaryota</taxon>
        <taxon>Sar</taxon>
        <taxon>Alveolata</taxon>
        <taxon>Apicomplexa</taxon>
        <taxon>Aconoidasida</taxon>
        <taxon>Piroplasmida</taxon>
        <taxon>Theileriidae</taxon>
        <taxon>Theileria</taxon>
    </lineage>
</organism>
<name>A0A976SLH9_THEOR</name>
<evidence type="ECO:0000313" key="3">
    <source>
        <dbReference type="Proteomes" id="UP000244803"/>
    </source>
</evidence>
<keyword evidence="1" id="KW-0812">Transmembrane</keyword>
<proteinExistence type="predicted"/>
<keyword evidence="1" id="KW-1133">Transmembrane helix</keyword>
<dbReference type="Proteomes" id="UP000244803">
    <property type="component" value="Chromosome 2"/>
</dbReference>
<dbReference type="EMBL" id="CP056068">
    <property type="protein sequence ID" value="UVC54668.1"/>
    <property type="molecule type" value="Genomic_DNA"/>
</dbReference>
<sequence>MFLVSPFFNVLRLRWIIYYFYHQYAYQLYQWPSFILVMFIDTISKIKLFFVIYHSFKLRYMD</sequence>
<accession>A0A976SLH9</accession>
<keyword evidence="1" id="KW-0472">Membrane</keyword>
<evidence type="ECO:0000256" key="1">
    <source>
        <dbReference type="SAM" id="Phobius"/>
    </source>
</evidence>
<reference evidence="2" key="1">
    <citation type="submission" date="2022-07" db="EMBL/GenBank/DDBJ databases">
        <title>Evaluation of T. orientalis genome assembly methods using nanopore sequencing and analysis of variation between genomes.</title>
        <authorList>
            <person name="Yam J."/>
            <person name="Micallef M.L."/>
            <person name="Liu M."/>
            <person name="Djordjevic S.P."/>
            <person name="Bogema D.R."/>
            <person name="Jenkins C."/>
        </authorList>
    </citation>
    <scope>NUCLEOTIDE SEQUENCE</scope>
    <source>
        <strain evidence="2">Fish Creek</strain>
    </source>
</reference>
<feature type="transmembrane region" description="Helical" evidence="1">
    <location>
        <begin position="31"/>
        <end position="53"/>
    </location>
</feature>
<evidence type="ECO:0000313" key="2">
    <source>
        <dbReference type="EMBL" id="UVC54668.1"/>
    </source>
</evidence>
<protein>
    <submittedName>
        <fullName evidence="2">Uncharacterized protein</fullName>
    </submittedName>
</protein>
<gene>
    <name evidence="2" type="ORF">MACJ_003637</name>
</gene>